<accession>V2WR44</accession>
<keyword evidence="2" id="KW-1185">Reference proteome</keyword>
<evidence type="ECO:0000313" key="2">
    <source>
        <dbReference type="Proteomes" id="UP000017559"/>
    </source>
</evidence>
<dbReference type="EMBL" id="AWSO01000570">
    <property type="protein sequence ID" value="ESK89313.1"/>
    <property type="molecule type" value="Genomic_DNA"/>
</dbReference>
<gene>
    <name evidence="1" type="ORF">Moror_1251</name>
</gene>
<dbReference type="KEGG" id="mrr:Moror_1251"/>
<reference evidence="1 2" key="1">
    <citation type="journal article" date="2014" name="BMC Genomics">
        <title>Genome and secretome analysis of the hemibiotrophic fungal pathogen, Moniliophthora roreri, which causes frosty pod rot disease of cacao: mechanisms of the biotrophic and necrotrophic phases.</title>
        <authorList>
            <person name="Meinhardt L.W."/>
            <person name="Costa G.G.L."/>
            <person name="Thomazella D.P.T."/>
            <person name="Teixeira P.J.P.L."/>
            <person name="Carazzolle M.F."/>
            <person name="Schuster S.C."/>
            <person name="Carlson J.E."/>
            <person name="Guiltinan M.J."/>
            <person name="Mieczkowski P."/>
            <person name="Farmer A."/>
            <person name="Ramaraj T."/>
            <person name="Crozier J."/>
            <person name="Davis R.E."/>
            <person name="Shao J."/>
            <person name="Melnick R.L."/>
            <person name="Pereira G.A.G."/>
            <person name="Bailey B.A."/>
        </authorList>
    </citation>
    <scope>NUCLEOTIDE SEQUENCE [LARGE SCALE GENOMIC DNA]</scope>
    <source>
        <strain evidence="1 2">MCA 2997</strain>
    </source>
</reference>
<evidence type="ECO:0000313" key="1">
    <source>
        <dbReference type="EMBL" id="ESK89313.1"/>
    </source>
</evidence>
<dbReference type="HOGENOM" id="CLU_2413776_0_0_1"/>
<proteinExistence type="predicted"/>
<protein>
    <submittedName>
        <fullName evidence="1">Uncharacterized protein</fullName>
    </submittedName>
</protein>
<organism evidence="1 2">
    <name type="scientific">Moniliophthora roreri (strain MCA 2997)</name>
    <name type="common">Cocoa frosty pod rot fungus</name>
    <name type="synonym">Crinipellis roreri</name>
    <dbReference type="NCBI Taxonomy" id="1381753"/>
    <lineage>
        <taxon>Eukaryota</taxon>
        <taxon>Fungi</taxon>
        <taxon>Dikarya</taxon>
        <taxon>Basidiomycota</taxon>
        <taxon>Agaricomycotina</taxon>
        <taxon>Agaricomycetes</taxon>
        <taxon>Agaricomycetidae</taxon>
        <taxon>Agaricales</taxon>
        <taxon>Marasmiineae</taxon>
        <taxon>Marasmiaceae</taxon>
        <taxon>Moniliophthora</taxon>
    </lineage>
</organism>
<dbReference type="AlphaFoldDB" id="V2WR44"/>
<sequence length="92" mass="10356">MPIDTTASEVTFEIVNDTDEPVRLFKGSVTTTLDKDDCLAIVLMAGTTYHYTIAQRTRTTQIMVKSWQDIRCKVSIFTELMEVPLACRPPEG</sequence>
<dbReference type="Proteomes" id="UP000017559">
    <property type="component" value="Unassembled WGS sequence"/>
</dbReference>
<comment type="caution">
    <text evidence="1">The sequence shown here is derived from an EMBL/GenBank/DDBJ whole genome shotgun (WGS) entry which is preliminary data.</text>
</comment>
<name>V2WR44_MONRO</name>